<dbReference type="GO" id="GO:0005524">
    <property type="term" value="F:ATP binding"/>
    <property type="evidence" value="ECO:0007669"/>
    <property type="project" value="UniProtKB-KW"/>
</dbReference>
<dbReference type="EMBL" id="RZYA01000001">
    <property type="protein sequence ID" value="RVU28855.1"/>
    <property type="molecule type" value="Genomic_DNA"/>
</dbReference>
<evidence type="ECO:0000256" key="1">
    <source>
        <dbReference type="ARBA" id="ARBA00022598"/>
    </source>
</evidence>
<dbReference type="Pfam" id="PF13380">
    <property type="entry name" value="CoA_binding_2"/>
    <property type="match status" value="1"/>
</dbReference>
<dbReference type="Pfam" id="PF13607">
    <property type="entry name" value="Succ_CoA_lig"/>
    <property type="match status" value="1"/>
</dbReference>
<gene>
    <name evidence="5" type="ORF">EOT10_03050</name>
</gene>
<proteinExistence type="predicted"/>
<dbReference type="Gene3D" id="3.40.50.261">
    <property type="entry name" value="Succinyl-CoA synthetase domains"/>
    <property type="match status" value="2"/>
</dbReference>
<dbReference type="SUPFAM" id="SSF52210">
    <property type="entry name" value="Succinyl-CoA synthetase domains"/>
    <property type="match status" value="2"/>
</dbReference>
<dbReference type="InterPro" id="IPR013815">
    <property type="entry name" value="ATP_grasp_subdomain_1"/>
</dbReference>
<dbReference type="InterPro" id="IPR043938">
    <property type="entry name" value="Ligase_CoA_dom"/>
</dbReference>
<dbReference type="PANTHER" id="PTHR43334:SF1">
    <property type="entry name" value="3-HYDROXYPROPIONATE--COA LIGASE [ADP-FORMING]"/>
    <property type="match status" value="1"/>
</dbReference>
<evidence type="ECO:0000313" key="6">
    <source>
        <dbReference type="Proteomes" id="UP000283128"/>
    </source>
</evidence>
<dbReference type="Gene3D" id="3.30.470.20">
    <property type="entry name" value="ATP-grasp fold, B domain"/>
    <property type="match status" value="1"/>
</dbReference>
<reference evidence="5 6" key="1">
    <citation type="submission" date="2019-01" db="EMBL/GenBank/DDBJ databases">
        <title>Genome sequences of Streptomyces and Rhizobium isolates collected from root and soil.</title>
        <authorList>
            <person name="Chhettri S."/>
            <person name="Sevigny J.L."/>
            <person name="Sen A."/>
            <person name="Ennis N."/>
            <person name="Tisa L."/>
        </authorList>
    </citation>
    <scope>NUCLEOTIDE SEQUENCE [LARGE SCALE GENOMIC DNA]</scope>
    <source>
        <strain evidence="5 6">San01</strain>
    </source>
</reference>
<keyword evidence="3" id="KW-0067">ATP-binding</keyword>
<keyword evidence="6" id="KW-1185">Reference proteome</keyword>
<dbReference type="Proteomes" id="UP000283128">
    <property type="component" value="Unassembled WGS sequence"/>
</dbReference>
<dbReference type="GO" id="GO:0043758">
    <property type="term" value="F:acetate-CoA ligase (ADP-forming) activity"/>
    <property type="evidence" value="ECO:0007669"/>
    <property type="project" value="InterPro"/>
</dbReference>
<dbReference type="OrthoDB" id="190266at2"/>
<keyword evidence="1" id="KW-0436">Ligase</keyword>
<accession>A0A437Q316</accession>
<dbReference type="SUPFAM" id="SSF51735">
    <property type="entry name" value="NAD(P)-binding Rossmann-fold domains"/>
    <property type="match status" value="1"/>
</dbReference>
<organism evidence="5 6">
    <name type="scientific">Streptomyces antnestii</name>
    <dbReference type="NCBI Taxonomy" id="2494256"/>
    <lineage>
        <taxon>Bacteria</taxon>
        <taxon>Bacillati</taxon>
        <taxon>Actinomycetota</taxon>
        <taxon>Actinomycetes</taxon>
        <taxon>Kitasatosporales</taxon>
        <taxon>Streptomycetaceae</taxon>
        <taxon>Streptomyces</taxon>
    </lineage>
</organism>
<dbReference type="PANTHER" id="PTHR43334">
    <property type="entry name" value="ACETATE--COA LIGASE [ADP-FORMING]"/>
    <property type="match status" value="1"/>
</dbReference>
<keyword evidence="2" id="KW-0547">Nucleotide-binding</keyword>
<dbReference type="InterPro" id="IPR003781">
    <property type="entry name" value="CoA-bd"/>
</dbReference>
<dbReference type="Pfam" id="PF13549">
    <property type="entry name" value="ATP-grasp_5"/>
    <property type="match status" value="1"/>
</dbReference>
<dbReference type="Gene3D" id="3.40.50.720">
    <property type="entry name" value="NAD(P)-binding Rossmann-like Domain"/>
    <property type="match status" value="1"/>
</dbReference>
<dbReference type="SMART" id="SM00881">
    <property type="entry name" value="CoA_binding"/>
    <property type="match status" value="1"/>
</dbReference>
<feature type="domain" description="CoA-binding" evidence="4">
    <location>
        <begin position="15"/>
        <end position="110"/>
    </location>
</feature>
<evidence type="ECO:0000313" key="5">
    <source>
        <dbReference type="EMBL" id="RVU28855.1"/>
    </source>
</evidence>
<dbReference type="RefSeq" id="WP_127826441.1">
    <property type="nucleotide sequence ID" value="NZ_RZYA01000001.1"/>
</dbReference>
<name>A0A437Q316_9ACTN</name>
<evidence type="ECO:0000256" key="3">
    <source>
        <dbReference type="ARBA" id="ARBA00022840"/>
    </source>
</evidence>
<dbReference type="AlphaFoldDB" id="A0A437Q316"/>
<dbReference type="Pfam" id="PF19045">
    <property type="entry name" value="Ligase_CoA_2"/>
    <property type="match status" value="1"/>
</dbReference>
<protein>
    <submittedName>
        <fullName evidence="5">CoA-binding protein</fullName>
    </submittedName>
</protein>
<dbReference type="InterPro" id="IPR016102">
    <property type="entry name" value="Succinyl-CoA_synth-like"/>
</dbReference>
<dbReference type="InterPro" id="IPR036291">
    <property type="entry name" value="NAD(P)-bd_dom_sf"/>
</dbReference>
<comment type="caution">
    <text evidence="5">The sequence shown here is derived from an EMBL/GenBank/DDBJ whole genome shotgun (WGS) entry which is preliminary data.</text>
</comment>
<dbReference type="InterPro" id="IPR032875">
    <property type="entry name" value="Succ_CoA_lig_flav_dom"/>
</dbReference>
<evidence type="ECO:0000256" key="2">
    <source>
        <dbReference type="ARBA" id="ARBA00022741"/>
    </source>
</evidence>
<evidence type="ECO:0000259" key="4">
    <source>
        <dbReference type="SMART" id="SM00881"/>
    </source>
</evidence>
<dbReference type="Gene3D" id="3.30.1490.20">
    <property type="entry name" value="ATP-grasp fold, A domain"/>
    <property type="match status" value="1"/>
</dbReference>
<dbReference type="InterPro" id="IPR051538">
    <property type="entry name" value="Acyl-CoA_Synth/Transferase"/>
</dbReference>
<sequence>MSDPRPPRTDLVDILLHPRSIAVLGASDNPRKLSGRPVDYLKRFGYAGRILPVNSRRATVQGLPAHPTLDAIDGDIDLAMVMLDAAHAADGVRACGRRGIRAAIVAAAGYAETGEQGALLQRELKAAAEESGVRVLGPNCLGLISVHDRAVPTFTSALDEDIELRPGPVAFVSQSGAFGSFIFSEARQYGIGLAHYVNTGNEVDISVSELLGAFAATDESTVLLAYLEGVSDGPGLLDAARAAHAADKPVIAVKVGRSAAGARAAQSHTASLAGEDRVFDGAARQFGLTRVSGVEPMLDAAQLFATGRRTRGRRLTTLSLSGGAGVLMADEAATRGITVDPWDDEWQRRMADVIPPFGSARNPVDLTAALVSEPDMLRRALDVALQHPGTDMIGVLLGNADGDVDELTDAIAKAHGATEQPLVVVWTGGSGRARQRLRELGVPCYSDPGRAAAALGHLADFSLRPPLPTGERPEGTDPRAARAIVAEARAQGRTRLDEYDSARLIAAYGLHSAPARTARDPEEAVRAAADLEGPFAVKLLSADVSHKSDMGGVRLGLRTPDDVREAARSVLGAAGRAGVADARLLVQRMAGGDRTELILGVQRDAAFGPVVVAGFGGVLVDVLDDSQVAVAPVDHAGAERMLRSLRAAAVLDGVRGAPPRDVDAAADAIVRLSWLATDLADDLLELDVNPLLCGAAGDGAIAVDCLALLSAPFSTPSEQEAR</sequence>
<dbReference type="SUPFAM" id="SSF56059">
    <property type="entry name" value="Glutathione synthetase ATP-binding domain-like"/>
    <property type="match status" value="1"/>
</dbReference>